<name>M2LEY8_BAUPA</name>
<dbReference type="InterPro" id="IPR011989">
    <property type="entry name" value="ARM-like"/>
</dbReference>
<dbReference type="Gene3D" id="1.25.10.10">
    <property type="entry name" value="Leucine-rich Repeat Variant"/>
    <property type="match status" value="1"/>
</dbReference>
<dbReference type="PANTHER" id="PTHR10957">
    <property type="entry name" value="RAP1 GTPASE-GDP DISSOCIATION STIMULATOR 1"/>
    <property type="match status" value="1"/>
</dbReference>
<dbReference type="GO" id="GO:0005085">
    <property type="term" value="F:guanyl-nucleotide exchange factor activity"/>
    <property type="evidence" value="ECO:0007669"/>
    <property type="project" value="InterPro"/>
</dbReference>
<dbReference type="AlphaFoldDB" id="M2LEY8"/>
<reference evidence="1 2" key="1">
    <citation type="journal article" date="2012" name="PLoS Pathog.">
        <title>Diverse lifestyles and strategies of plant pathogenesis encoded in the genomes of eighteen Dothideomycetes fungi.</title>
        <authorList>
            <person name="Ohm R.A."/>
            <person name="Feau N."/>
            <person name="Henrissat B."/>
            <person name="Schoch C.L."/>
            <person name="Horwitz B.A."/>
            <person name="Barry K.W."/>
            <person name="Condon B.J."/>
            <person name="Copeland A.C."/>
            <person name="Dhillon B."/>
            <person name="Glaser F."/>
            <person name="Hesse C.N."/>
            <person name="Kosti I."/>
            <person name="LaButti K."/>
            <person name="Lindquist E.A."/>
            <person name="Lucas S."/>
            <person name="Salamov A.A."/>
            <person name="Bradshaw R.E."/>
            <person name="Ciuffetti L."/>
            <person name="Hamelin R.C."/>
            <person name="Kema G.H.J."/>
            <person name="Lawrence C."/>
            <person name="Scott J.A."/>
            <person name="Spatafora J.W."/>
            <person name="Turgeon B.G."/>
            <person name="de Wit P.J.G.M."/>
            <person name="Zhong S."/>
            <person name="Goodwin S.B."/>
            <person name="Grigoriev I.V."/>
        </authorList>
    </citation>
    <scope>NUCLEOTIDE SEQUENCE [LARGE SCALE GENOMIC DNA]</scope>
    <source>
        <strain evidence="1 2">UAMH 10762</strain>
    </source>
</reference>
<keyword evidence="2" id="KW-1185">Reference proteome</keyword>
<accession>M2LEY8</accession>
<dbReference type="SUPFAM" id="SSF48371">
    <property type="entry name" value="ARM repeat"/>
    <property type="match status" value="1"/>
</dbReference>
<dbReference type="RefSeq" id="XP_007680005.1">
    <property type="nucleotide sequence ID" value="XM_007681815.1"/>
</dbReference>
<organism evidence="1 2">
    <name type="scientific">Baudoinia panamericana (strain UAMH 10762)</name>
    <name type="common">Angels' share fungus</name>
    <name type="synonym">Baudoinia compniacensis (strain UAMH 10762)</name>
    <dbReference type="NCBI Taxonomy" id="717646"/>
    <lineage>
        <taxon>Eukaryota</taxon>
        <taxon>Fungi</taxon>
        <taxon>Dikarya</taxon>
        <taxon>Ascomycota</taxon>
        <taxon>Pezizomycotina</taxon>
        <taxon>Dothideomycetes</taxon>
        <taxon>Dothideomycetidae</taxon>
        <taxon>Mycosphaerellales</taxon>
        <taxon>Teratosphaeriaceae</taxon>
        <taxon>Baudoinia</taxon>
    </lineage>
</organism>
<dbReference type="InterPro" id="IPR016024">
    <property type="entry name" value="ARM-type_fold"/>
</dbReference>
<protein>
    <submittedName>
        <fullName evidence="1">Uncharacterized protein</fullName>
    </submittedName>
</protein>
<gene>
    <name evidence="1" type="ORF">BAUCODRAFT_254436</name>
</gene>
<proteinExistence type="predicted"/>
<evidence type="ECO:0000313" key="2">
    <source>
        <dbReference type="Proteomes" id="UP000011761"/>
    </source>
</evidence>
<dbReference type="KEGG" id="bcom:BAUCODRAFT_254436"/>
<dbReference type="OMA" id="LVWCLSD"/>
<sequence>METHVDLAAIEGALAQLRLSTDNAPDVNRSIVTLAAGSKANEEVRRRLADPKILPRLVEVVECSLNDSLEVTTDALRCIGNACIDNEAARSRIADLGVGWARQCLQQGDVELGWLAAQVLHNICFDYVPAQRACVVAKIHHDLISLCTLPGILKSADVSMILDLLFDLTGDGVLDAESVWRDVPHHIITGLLSLPHYHITHVSVDDFATIVEVCLTLLRVATVQTHIVANKLVDNVWRLFVDIERQLDGLAANDAMIAEQRELLQPLSSSVLWCSSDIAANPEFSVNYKRDDPFVEALIVLVAAVREADGLVSTAVSAHDTQVLPLFSEAFIEQGAPTSQVLSLGGWRELAAACQILGNWIWKVSVSEIEPLVLTRNVHMGLWSALRFRLISTDSPGSSMNDEIIHSIAGFLLQLCRGGAKVCEMMVEHVDANDALAALCHSQTPQLKQDGVRLMQALGKGSMSAREKLRDVISSLETPDETSNALQME</sequence>
<evidence type="ECO:0000313" key="1">
    <source>
        <dbReference type="EMBL" id="EMC92582.1"/>
    </source>
</evidence>
<dbReference type="GeneID" id="19110301"/>
<dbReference type="OrthoDB" id="26149at2759"/>
<dbReference type="STRING" id="717646.M2LEY8"/>
<dbReference type="InterPro" id="IPR040144">
    <property type="entry name" value="RAP1GDS1"/>
</dbReference>
<dbReference type="EMBL" id="KB445561">
    <property type="protein sequence ID" value="EMC92582.1"/>
    <property type="molecule type" value="Genomic_DNA"/>
</dbReference>
<dbReference type="eggNOG" id="ENOG502R947">
    <property type="taxonomic scope" value="Eukaryota"/>
</dbReference>
<dbReference type="Proteomes" id="UP000011761">
    <property type="component" value="Unassembled WGS sequence"/>
</dbReference>
<dbReference type="HOGENOM" id="CLU_476645_0_0_1"/>